<accession>A0A4Y2HRU9</accession>
<comment type="caution">
    <text evidence="1">The sequence shown here is derived from an EMBL/GenBank/DDBJ whole genome shotgun (WGS) entry which is preliminary data.</text>
</comment>
<proteinExistence type="predicted"/>
<gene>
    <name evidence="1" type="ORF">AVEN_226440_1</name>
</gene>
<reference evidence="1 2" key="1">
    <citation type="journal article" date="2019" name="Sci. Rep.">
        <title>Orb-weaving spider Araneus ventricosus genome elucidates the spidroin gene catalogue.</title>
        <authorList>
            <person name="Kono N."/>
            <person name="Nakamura H."/>
            <person name="Ohtoshi R."/>
            <person name="Moran D.A.P."/>
            <person name="Shinohara A."/>
            <person name="Yoshida Y."/>
            <person name="Fujiwara M."/>
            <person name="Mori M."/>
            <person name="Tomita M."/>
            <person name="Arakawa K."/>
        </authorList>
    </citation>
    <scope>NUCLEOTIDE SEQUENCE [LARGE SCALE GENOMIC DNA]</scope>
</reference>
<evidence type="ECO:0000313" key="1">
    <source>
        <dbReference type="EMBL" id="GBM68002.1"/>
    </source>
</evidence>
<dbReference type="AlphaFoldDB" id="A0A4Y2HRU9"/>
<dbReference type="EMBL" id="BGPR01103938">
    <property type="protein sequence ID" value="GBM68002.1"/>
    <property type="molecule type" value="Genomic_DNA"/>
</dbReference>
<protein>
    <submittedName>
        <fullName evidence="1">Uncharacterized protein</fullName>
    </submittedName>
</protein>
<evidence type="ECO:0000313" key="2">
    <source>
        <dbReference type="Proteomes" id="UP000499080"/>
    </source>
</evidence>
<organism evidence="1 2">
    <name type="scientific">Araneus ventricosus</name>
    <name type="common">Orbweaver spider</name>
    <name type="synonym">Epeira ventricosa</name>
    <dbReference type="NCBI Taxonomy" id="182803"/>
    <lineage>
        <taxon>Eukaryota</taxon>
        <taxon>Metazoa</taxon>
        <taxon>Ecdysozoa</taxon>
        <taxon>Arthropoda</taxon>
        <taxon>Chelicerata</taxon>
        <taxon>Arachnida</taxon>
        <taxon>Araneae</taxon>
        <taxon>Araneomorphae</taxon>
        <taxon>Entelegynae</taxon>
        <taxon>Araneoidea</taxon>
        <taxon>Araneidae</taxon>
        <taxon>Araneus</taxon>
    </lineage>
</organism>
<dbReference type="Proteomes" id="UP000499080">
    <property type="component" value="Unassembled WGS sequence"/>
</dbReference>
<name>A0A4Y2HRU9_ARAVE</name>
<keyword evidence="2" id="KW-1185">Reference proteome</keyword>
<sequence length="91" mass="10796">MRSVTNRKMRTIQENKNKLVYIGLNYLEKDMDKLYLDQNNSQKKLRLKGKHKHKHPAAVLKVSGHFTADRNTQILFEHVMNNRVKPFLSTF</sequence>